<evidence type="ECO:0000313" key="2">
    <source>
        <dbReference type="EMBL" id="OJF10239.1"/>
    </source>
</evidence>
<feature type="transmembrane region" description="Helical" evidence="1">
    <location>
        <begin position="175"/>
        <end position="193"/>
    </location>
</feature>
<keyword evidence="1" id="KW-0472">Membrane</keyword>
<feature type="transmembrane region" description="Helical" evidence="1">
    <location>
        <begin position="82"/>
        <end position="107"/>
    </location>
</feature>
<accession>A0A1K0FBL9</accession>
<keyword evidence="1" id="KW-1133">Transmembrane helix</keyword>
<sequence>MDDNLATRHRARWHLAATWILLAAATITFSWLTTESYLRQTLSPPRSEAETTISDCRTAASCAPDAAELVDQQLAYLRTTRVLAYLSGWSITILATVILAIATWRILRAHNDRAARLLTTAWKAQAGAALFLLTAMATGLAAGARRLADIPDAARMSTFIGAFDSPFSDAGHLSFLAWLLGVSAAMSIAIRTLRQPLTARADPP</sequence>
<evidence type="ECO:0000313" key="3">
    <source>
        <dbReference type="Proteomes" id="UP000182486"/>
    </source>
</evidence>
<protein>
    <submittedName>
        <fullName evidence="2">Uncharacterized protein</fullName>
    </submittedName>
</protein>
<gene>
    <name evidence="2" type="ORF">BG844_33075</name>
</gene>
<evidence type="ECO:0000256" key="1">
    <source>
        <dbReference type="SAM" id="Phobius"/>
    </source>
</evidence>
<proteinExistence type="predicted"/>
<name>A0A1K0FBL9_9ACTN</name>
<dbReference type="Proteomes" id="UP000182486">
    <property type="component" value="Unassembled WGS sequence"/>
</dbReference>
<feature type="transmembrane region" description="Helical" evidence="1">
    <location>
        <begin position="12"/>
        <end position="32"/>
    </location>
</feature>
<dbReference type="EMBL" id="MEIA01000484">
    <property type="protein sequence ID" value="OJF10239.1"/>
    <property type="molecule type" value="Genomic_DNA"/>
</dbReference>
<organism evidence="2 3">
    <name type="scientific">Couchioplanes caeruleus subsp. caeruleus</name>
    <dbReference type="NCBI Taxonomy" id="56427"/>
    <lineage>
        <taxon>Bacteria</taxon>
        <taxon>Bacillati</taxon>
        <taxon>Actinomycetota</taxon>
        <taxon>Actinomycetes</taxon>
        <taxon>Micromonosporales</taxon>
        <taxon>Micromonosporaceae</taxon>
        <taxon>Couchioplanes</taxon>
    </lineage>
</organism>
<reference evidence="2 3" key="1">
    <citation type="submission" date="2016-09" db="EMBL/GenBank/DDBJ databases">
        <title>Couchioplanes caeruleus draft genome sequence.</title>
        <authorList>
            <person name="Sheehan J."/>
            <person name="Caffrey P."/>
        </authorList>
    </citation>
    <scope>NUCLEOTIDE SEQUENCE [LARGE SCALE GENOMIC DNA]</scope>
    <source>
        <strain evidence="2 3">DSM 43634</strain>
    </source>
</reference>
<dbReference type="AlphaFoldDB" id="A0A1K0FBL9"/>
<keyword evidence="1" id="KW-0812">Transmembrane</keyword>
<comment type="caution">
    <text evidence="2">The sequence shown here is derived from an EMBL/GenBank/DDBJ whole genome shotgun (WGS) entry which is preliminary data.</text>
</comment>
<feature type="transmembrane region" description="Helical" evidence="1">
    <location>
        <begin position="128"/>
        <end position="148"/>
    </location>
</feature>
<dbReference type="RefSeq" id="WP_071809375.1">
    <property type="nucleotide sequence ID" value="NZ_MEIA01000484.1"/>
</dbReference>
<keyword evidence="3" id="KW-1185">Reference proteome</keyword>